<comment type="caution">
    <text evidence="2">The sequence shown here is derived from an EMBL/GenBank/DDBJ whole genome shotgun (WGS) entry which is preliminary data.</text>
</comment>
<gene>
    <name evidence="2" type="ORF">H9648_17970</name>
</gene>
<keyword evidence="3" id="KW-1185">Reference proteome</keyword>
<dbReference type="EMBL" id="JACSQM010000011">
    <property type="protein sequence ID" value="MBD7965948.1"/>
    <property type="molecule type" value="Genomic_DNA"/>
</dbReference>
<proteinExistence type="predicted"/>
<dbReference type="Pfam" id="PF15978">
    <property type="entry name" value="TnsD"/>
    <property type="match status" value="1"/>
</dbReference>
<dbReference type="InterPro" id="IPR032750">
    <property type="entry name" value="TnsD_C"/>
</dbReference>
<sequence>MGLWKKNFIQYKGRILKKELISSIISEYGNLQLEAISVNPEQIKHKSYLPRVLSKEKELNRNIIFYCLLILYLFRSQENFLKYNINIANPIPFGKGPWKCFNKICDGFNDYTISKNKRRSKISGGIVVSAEFECPLCEQIYVKRWHPNKDNKEKVMIKTMGRKWINRALQLYLNGDSSYEIAKKLECSEFGVRNNLKRIVGNSNILNGKNKYAAMQIIQAHLESSSTNESDYKKEEFRNMIINILNSCEYISRFNLRKKVPYVYQWLRMNDLEWLESALPPKETNKKVRENLKLFDEQLTIKIQEVSKELYKTCPRQIKKTTILNKLSKLEMYRLNNSNPIRLPLSTEMLNVNIETMNEYLIRRLPFVIASLLKKGRKNITLKSLENYSTNYSNCNPETQKKIKNYLLERGFSEW</sequence>
<dbReference type="RefSeq" id="WP_191755174.1">
    <property type="nucleotide sequence ID" value="NZ_JACSQM010000011.1"/>
</dbReference>
<dbReference type="Proteomes" id="UP000603641">
    <property type="component" value="Unassembled WGS sequence"/>
</dbReference>
<evidence type="ECO:0000313" key="2">
    <source>
        <dbReference type="EMBL" id="MBD7965948.1"/>
    </source>
</evidence>
<feature type="domain" description="Transposon Tn7 transposition protein TnsD C-terminal" evidence="1">
    <location>
        <begin position="5"/>
        <end position="350"/>
    </location>
</feature>
<accession>A0ABR8SR15</accession>
<evidence type="ECO:0000259" key="1">
    <source>
        <dbReference type="Pfam" id="PF15978"/>
    </source>
</evidence>
<evidence type="ECO:0000313" key="3">
    <source>
        <dbReference type="Proteomes" id="UP000603641"/>
    </source>
</evidence>
<reference evidence="2 3" key="1">
    <citation type="submission" date="2020-08" db="EMBL/GenBank/DDBJ databases">
        <title>A Genomic Blueprint of the Chicken Gut Microbiome.</title>
        <authorList>
            <person name="Gilroy R."/>
            <person name="Ravi A."/>
            <person name="Getino M."/>
            <person name="Pursley I."/>
            <person name="Horton D.L."/>
            <person name="Alikhan N.-F."/>
            <person name="Baker D."/>
            <person name="Gharbi K."/>
            <person name="Hall N."/>
            <person name="Watson M."/>
            <person name="Adriaenssens E.M."/>
            <person name="Foster-Nyarko E."/>
            <person name="Jarju S."/>
            <person name="Secka A."/>
            <person name="Antonio M."/>
            <person name="Oren A."/>
            <person name="Chaudhuri R."/>
            <person name="La Ragione R.M."/>
            <person name="Hildebrand F."/>
            <person name="Pallen M.J."/>
        </authorList>
    </citation>
    <scope>NUCLEOTIDE SEQUENCE [LARGE SCALE GENOMIC DNA]</scope>
    <source>
        <strain evidence="2 3">Sa2CUA10</strain>
    </source>
</reference>
<name>A0ABR8SR15_9BACL</name>
<protein>
    <recommendedName>
        <fullName evidence="1">Transposon Tn7 transposition protein TnsD C-terminal domain-containing protein</fullName>
    </recommendedName>
</protein>
<organism evidence="2 3">
    <name type="scientific">Fictibacillus norfolkensis</name>
    <dbReference type="NCBI Taxonomy" id="2762233"/>
    <lineage>
        <taxon>Bacteria</taxon>
        <taxon>Bacillati</taxon>
        <taxon>Bacillota</taxon>
        <taxon>Bacilli</taxon>
        <taxon>Bacillales</taxon>
        <taxon>Fictibacillaceae</taxon>
        <taxon>Fictibacillus</taxon>
    </lineage>
</organism>